<feature type="domain" description="GAF" evidence="1">
    <location>
        <begin position="13"/>
        <end position="141"/>
    </location>
</feature>
<sequence>MKLCKEIEPQIAELLESMAQSLGTDAAGFAVVNGDESIGYCALYNIADHMGKLSVSKGIDVLGMVLATQKTTVIDNYESFPKAISAWIQVGARSVASAPVLVNGNLVGAMTALSIDKKRNFSQADVETIEAFAGRAASLLEVAMSRQT</sequence>
<evidence type="ECO:0000313" key="3">
    <source>
        <dbReference type="Proteomes" id="UP000178086"/>
    </source>
</evidence>
<gene>
    <name evidence="2" type="ORF">A2074_03350</name>
</gene>
<name>A0A1F2UHY3_9ACTN</name>
<dbReference type="SUPFAM" id="SSF55781">
    <property type="entry name" value="GAF domain-like"/>
    <property type="match status" value="1"/>
</dbReference>
<comment type="caution">
    <text evidence="2">The sequence shown here is derived from an EMBL/GenBank/DDBJ whole genome shotgun (WGS) entry which is preliminary data.</text>
</comment>
<dbReference type="Pfam" id="PF13185">
    <property type="entry name" value="GAF_2"/>
    <property type="match status" value="1"/>
</dbReference>
<proteinExistence type="predicted"/>
<dbReference type="InterPro" id="IPR029016">
    <property type="entry name" value="GAF-like_dom_sf"/>
</dbReference>
<evidence type="ECO:0000259" key="1">
    <source>
        <dbReference type="Pfam" id="PF13185"/>
    </source>
</evidence>
<organism evidence="2 3">
    <name type="scientific">Candidatus Aquicultor primus</name>
    <dbReference type="NCBI Taxonomy" id="1797195"/>
    <lineage>
        <taxon>Bacteria</taxon>
        <taxon>Bacillati</taxon>
        <taxon>Actinomycetota</taxon>
        <taxon>Candidatus Aquicultoria</taxon>
        <taxon>Candidatus Aquicultorales</taxon>
        <taxon>Candidatus Aquicultoraceae</taxon>
        <taxon>Candidatus Aquicultor</taxon>
    </lineage>
</organism>
<dbReference type="InterPro" id="IPR003018">
    <property type="entry name" value="GAF"/>
</dbReference>
<dbReference type="Proteomes" id="UP000178086">
    <property type="component" value="Unassembled WGS sequence"/>
</dbReference>
<reference evidence="2 3" key="1">
    <citation type="journal article" date="2016" name="Nat. Commun.">
        <title>Thousands of microbial genomes shed light on interconnected biogeochemical processes in an aquifer system.</title>
        <authorList>
            <person name="Anantharaman K."/>
            <person name="Brown C.T."/>
            <person name="Hug L.A."/>
            <person name="Sharon I."/>
            <person name="Castelle C.J."/>
            <person name="Probst A.J."/>
            <person name="Thomas B.C."/>
            <person name="Singh A."/>
            <person name="Wilkins M.J."/>
            <person name="Karaoz U."/>
            <person name="Brodie E.L."/>
            <person name="Williams K.H."/>
            <person name="Hubbard S.S."/>
            <person name="Banfield J.F."/>
        </authorList>
    </citation>
    <scope>NUCLEOTIDE SEQUENCE [LARGE SCALE GENOMIC DNA]</scope>
</reference>
<evidence type="ECO:0000313" key="2">
    <source>
        <dbReference type="EMBL" id="OFW32661.1"/>
    </source>
</evidence>
<dbReference type="AlphaFoldDB" id="A0A1F2UHY3"/>
<dbReference type="EMBL" id="MELI01000089">
    <property type="protein sequence ID" value="OFW32661.1"/>
    <property type="molecule type" value="Genomic_DNA"/>
</dbReference>
<accession>A0A1F2UHY3</accession>
<protein>
    <recommendedName>
        <fullName evidence="1">GAF domain-containing protein</fullName>
    </recommendedName>
</protein>
<dbReference type="Gene3D" id="3.30.450.40">
    <property type="match status" value="1"/>
</dbReference>